<comment type="function">
    <text evidence="2 5">PPIases accelerate the folding of proteins. It catalyzes the cis-trans isomerization of proline imidic peptide bonds in oligopeptides.</text>
</comment>
<proteinExistence type="inferred from homology"/>
<dbReference type="InterPro" id="IPR020892">
    <property type="entry name" value="Cyclophilin-type_PPIase_CS"/>
</dbReference>
<dbReference type="PRINTS" id="PR00153">
    <property type="entry name" value="CSAPPISMRASE"/>
</dbReference>
<dbReference type="PROSITE" id="PS50072">
    <property type="entry name" value="CSA_PPIASE_2"/>
    <property type="match status" value="1"/>
</dbReference>
<evidence type="ECO:0000256" key="1">
    <source>
        <dbReference type="ARBA" id="ARBA00000971"/>
    </source>
</evidence>
<dbReference type="InterPro" id="IPR044666">
    <property type="entry name" value="Cyclophilin_A-like"/>
</dbReference>
<dbReference type="InterPro" id="IPR002130">
    <property type="entry name" value="Cyclophilin-type_PPIase_dom"/>
</dbReference>
<dbReference type="EMBL" id="BSKO01000001">
    <property type="protein sequence ID" value="GLO65803.1"/>
    <property type="molecule type" value="Genomic_DNA"/>
</dbReference>
<feature type="chain" id="PRO_5044976574" description="Peptidyl-prolyl cis-trans isomerase" evidence="5">
    <location>
        <begin position="22"/>
        <end position="202"/>
    </location>
</feature>
<evidence type="ECO:0000256" key="5">
    <source>
        <dbReference type="RuleBase" id="RU363019"/>
    </source>
</evidence>
<dbReference type="Gene3D" id="2.40.100.10">
    <property type="entry name" value="Cyclophilin-like"/>
    <property type="match status" value="1"/>
</dbReference>
<evidence type="ECO:0000256" key="2">
    <source>
        <dbReference type="ARBA" id="ARBA00002388"/>
    </source>
</evidence>
<dbReference type="InterPro" id="IPR029000">
    <property type="entry name" value="Cyclophilin-like_dom_sf"/>
</dbReference>
<sequence>MKQRYLFILILMITFLLSACSDTEETPSEDTQSDDNPIATITMENGQTITIELYPDIAPNTVTNFISLIEDGFYDGLTFHRIVPEFVIQGGDPEGNGTGGPGYSIPGEFTSNGFENNLVHERGVLSMARSQHPDSAGSQFFIVLDKADHLDEDYAGFGKVTEGMETVDNIVEQGTSEEEVSTIKQITVDTKGQDYGEPEKTE</sequence>
<keyword evidence="8" id="KW-1185">Reference proteome</keyword>
<dbReference type="GO" id="GO:0016853">
    <property type="term" value="F:isomerase activity"/>
    <property type="evidence" value="ECO:0007669"/>
    <property type="project" value="UniProtKB-KW"/>
</dbReference>
<evidence type="ECO:0000256" key="3">
    <source>
        <dbReference type="ARBA" id="ARBA00023110"/>
    </source>
</evidence>
<dbReference type="EC" id="5.2.1.8" evidence="5"/>
<organism evidence="7 8">
    <name type="scientific">Oceanobacillus kimchii</name>
    <dbReference type="NCBI Taxonomy" id="746691"/>
    <lineage>
        <taxon>Bacteria</taxon>
        <taxon>Bacillati</taxon>
        <taxon>Bacillota</taxon>
        <taxon>Bacilli</taxon>
        <taxon>Bacillales</taxon>
        <taxon>Bacillaceae</taxon>
        <taxon>Oceanobacillus</taxon>
    </lineage>
</organism>
<protein>
    <recommendedName>
        <fullName evidence="5">Peptidyl-prolyl cis-trans isomerase</fullName>
        <shortName evidence="5">PPIase</shortName>
        <ecNumber evidence="5">5.2.1.8</ecNumber>
    </recommendedName>
</protein>
<comment type="similarity">
    <text evidence="5">Belongs to the cyclophilin-type PPIase family.</text>
</comment>
<dbReference type="SUPFAM" id="SSF50891">
    <property type="entry name" value="Cyclophilin-like"/>
    <property type="match status" value="1"/>
</dbReference>
<keyword evidence="4 5" id="KW-0413">Isomerase</keyword>
<dbReference type="PANTHER" id="PTHR45625">
    <property type="entry name" value="PEPTIDYL-PROLYL CIS-TRANS ISOMERASE-RELATED"/>
    <property type="match status" value="1"/>
</dbReference>
<dbReference type="PROSITE" id="PS51257">
    <property type="entry name" value="PROKAR_LIPOPROTEIN"/>
    <property type="match status" value="1"/>
</dbReference>
<dbReference type="CDD" id="cd00317">
    <property type="entry name" value="cyclophilin"/>
    <property type="match status" value="1"/>
</dbReference>
<reference evidence="7 8" key="1">
    <citation type="submission" date="2023-02" db="EMBL/GenBank/DDBJ databases">
        <title>Oceanobacillus kimchii IFOP_LL358 isolated form Alexandrium catenella lab strain.</title>
        <authorList>
            <person name="Gajardo G."/>
            <person name="Ueki S."/>
            <person name="Maruyama F."/>
        </authorList>
    </citation>
    <scope>NUCLEOTIDE SEQUENCE [LARGE SCALE GENOMIC DNA]</scope>
    <source>
        <strain evidence="7 8">IFOP_LL358</strain>
    </source>
</reference>
<comment type="caution">
    <text evidence="7">The sequence shown here is derived from an EMBL/GenBank/DDBJ whole genome shotgun (WGS) entry which is preliminary data.</text>
</comment>
<evidence type="ECO:0000256" key="4">
    <source>
        <dbReference type="ARBA" id="ARBA00023235"/>
    </source>
</evidence>
<gene>
    <name evidence="7" type="primary">ppiB_1</name>
    <name evidence="7" type="ORF">MACH08_15870</name>
</gene>
<accession>A0ABQ5TJJ3</accession>
<dbReference type="Pfam" id="PF00160">
    <property type="entry name" value="Pro_isomerase"/>
    <property type="match status" value="1"/>
</dbReference>
<comment type="catalytic activity">
    <reaction evidence="1 5">
        <text>[protein]-peptidylproline (omega=180) = [protein]-peptidylproline (omega=0)</text>
        <dbReference type="Rhea" id="RHEA:16237"/>
        <dbReference type="Rhea" id="RHEA-COMP:10747"/>
        <dbReference type="Rhea" id="RHEA-COMP:10748"/>
        <dbReference type="ChEBI" id="CHEBI:83833"/>
        <dbReference type="ChEBI" id="CHEBI:83834"/>
        <dbReference type="EC" id="5.2.1.8"/>
    </reaction>
</comment>
<evidence type="ECO:0000313" key="7">
    <source>
        <dbReference type="EMBL" id="GLO65803.1"/>
    </source>
</evidence>
<evidence type="ECO:0000259" key="6">
    <source>
        <dbReference type="PROSITE" id="PS50072"/>
    </source>
</evidence>
<keyword evidence="3 5" id="KW-0697">Rotamase</keyword>
<dbReference type="RefSeq" id="WP_215064018.1">
    <property type="nucleotide sequence ID" value="NZ_BSKO01000001.1"/>
</dbReference>
<name>A0ABQ5TJJ3_9BACI</name>
<keyword evidence="5" id="KW-0732">Signal</keyword>
<feature type="domain" description="PPIase cyclophilin-type" evidence="6">
    <location>
        <begin position="49"/>
        <end position="193"/>
    </location>
</feature>
<dbReference type="PROSITE" id="PS00170">
    <property type="entry name" value="CSA_PPIASE_1"/>
    <property type="match status" value="1"/>
</dbReference>
<feature type="signal peptide" evidence="5">
    <location>
        <begin position="1"/>
        <end position="21"/>
    </location>
</feature>
<dbReference type="PANTHER" id="PTHR45625:SF4">
    <property type="entry name" value="PEPTIDYLPROLYL ISOMERASE DOMAIN AND WD REPEAT-CONTAINING PROTEIN 1"/>
    <property type="match status" value="1"/>
</dbReference>
<evidence type="ECO:0000313" key="8">
    <source>
        <dbReference type="Proteomes" id="UP001275436"/>
    </source>
</evidence>
<dbReference type="Proteomes" id="UP001275436">
    <property type="component" value="Unassembled WGS sequence"/>
</dbReference>